<evidence type="ECO:0000256" key="3">
    <source>
        <dbReference type="ARBA" id="ARBA00022729"/>
    </source>
</evidence>
<evidence type="ECO:0000256" key="1">
    <source>
        <dbReference type="ARBA" id="ARBA00005325"/>
    </source>
</evidence>
<keyword evidence="6" id="KW-0106">Calcium</keyword>
<dbReference type="PROSITE" id="PS51892">
    <property type="entry name" value="SUBTILASE"/>
    <property type="match status" value="1"/>
</dbReference>
<dbReference type="Gene3D" id="2.150.10.10">
    <property type="entry name" value="Serralysin-like metalloprotease, C-terminal"/>
    <property type="match status" value="3"/>
</dbReference>
<dbReference type="InterPro" id="IPR023828">
    <property type="entry name" value="Peptidase_S8_Ser-AS"/>
</dbReference>
<dbReference type="PRINTS" id="PR00313">
    <property type="entry name" value="CABNDNGRPT"/>
</dbReference>
<comment type="similarity">
    <text evidence="1">Belongs to the peptidase S8 family. Furin subfamily.</text>
</comment>
<dbReference type="Gene3D" id="2.60.40.2810">
    <property type="match status" value="1"/>
</dbReference>
<dbReference type="Gene3D" id="3.40.50.200">
    <property type="entry name" value="Peptidase S8/S53 domain"/>
    <property type="match status" value="1"/>
</dbReference>
<dbReference type="GO" id="GO:0005737">
    <property type="term" value="C:cytoplasm"/>
    <property type="evidence" value="ECO:0007669"/>
    <property type="project" value="UniProtKB-ARBA"/>
</dbReference>
<evidence type="ECO:0000256" key="2">
    <source>
        <dbReference type="ARBA" id="ARBA00022670"/>
    </source>
</evidence>
<evidence type="ECO:0000256" key="8">
    <source>
        <dbReference type="SAM" id="MobiDB-lite"/>
    </source>
</evidence>
<dbReference type="PROSITE" id="PS51829">
    <property type="entry name" value="P_HOMO_B"/>
    <property type="match status" value="1"/>
</dbReference>
<dbReference type="EMBL" id="MEAU01000035">
    <property type="protein sequence ID" value="OJA43755.1"/>
    <property type="molecule type" value="Genomic_DNA"/>
</dbReference>
<feature type="domain" description="P/Homo B" evidence="9">
    <location>
        <begin position="975"/>
        <end position="1125"/>
    </location>
</feature>
<feature type="region of interest" description="Disordered" evidence="8">
    <location>
        <begin position="1"/>
        <end position="21"/>
    </location>
</feature>
<evidence type="ECO:0000313" key="11">
    <source>
        <dbReference type="Proteomes" id="UP000183667"/>
    </source>
</evidence>
<dbReference type="Pfam" id="PF00082">
    <property type="entry name" value="Peptidase_S8"/>
    <property type="match status" value="1"/>
</dbReference>
<name>A0ABD6PYV9_9BURK</name>
<dbReference type="GO" id="GO:0012505">
    <property type="term" value="C:endomembrane system"/>
    <property type="evidence" value="ECO:0007669"/>
    <property type="project" value="UniProtKB-ARBA"/>
</dbReference>
<protein>
    <submittedName>
        <fullName evidence="10">Serine protease</fullName>
    </submittedName>
</protein>
<dbReference type="InterPro" id="IPR001343">
    <property type="entry name" value="Hemolysn_Ca-bd"/>
</dbReference>
<dbReference type="PROSITE" id="PS00138">
    <property type="entry name" value="SUBTILASE_SER"/>
    <property type="match status" value="1"/>
</dbReference>
<dbReference type="PANTHER" id="PTHR42884">
    <property type="entry name" value="PROPROTEIN CONVERTASE SUBTILISIN/KEXIN-RELATED"/>
    <property type="match status" value="1"/>
</dbReference>
<evidence type="ECO:0000256" key="7">
    <source>
        <dbReference type="PROSITE-ProRule" id="PRU01240"/>
    </source>
</evidence>
<dbReference type="InterPro" id="IPR034182">
    <property type="entry name" value="Kexin/furin"/>
</dbReference>
<dbReference type="Gene3D" id="2.160.20.160">
    <property type="match status" value="1"/>
</dbReference>
<dbReference type="InterPro" id="IPR000209">
    <property type="entry name" value="Peptidase_S8/S53_dom"/>
</dbReference>
<keyword evidence="5" id="KW-0720">Serine protease</keyword>
<dbReference type="InterPro" id="IPR036852">
    <property type="entry name" value="Peptidase_S8/S53_dom_sf"/>
</dbReference>
<dbReference type="CDD" id="cd04059">
    <property type="entry name" value="Peptidases_S8_Protein_convertases_Kexins_Furin-like"/>
    <property type="match status" value="1"/>
</dbReference>
<dbReference type="InterPro" id="IPR015919">
    <property type="entry name" value="Cadherin-like_sf"/>
</dbReference>
<evidence type="ECO:0000256" key="6">
    <source>
        <dbReference type="ARBA" id="ARBA00022837"/>
    </source>
</evidence>
<accession>A0ABD6PYV9</accession>
<evidence type="ECO:0000256" key="5">
    <source>
        <dbReference type="ARBA" id="ARBA00022825"/>
    </source>
</evidence>
<dbReference type="SUPFAM" id="SSF49785">
    <property type="entry name" value="Galactose-binding domain-like"/>
    <property type="match status" value="1"/>
</dbReference>
<dbReference type="InterPro" id="IPR002884">
    <property type="entry name" value="P_dom"/>
</dbReference>
<comment type="caution">
    <text evidence="10">The sequence shown here is derived from an EMBL/GenBank/DDBJ whole genome shotgun (WGS) entry which is preliminary data.</text>
</comment>
<dbReference type="Gene3D" id="2.60.120.260">
    <property type="entry name" value="Galactose-binding domain-like"/>
    <property type="match status" value="1"/>
</dbReference>
<evidence type="ECO:0000313" key="10">
    <source>
        <dbReference type="EMBL" id="OJA43755.1"/>
    </source>
</evidence>
<dbReference type="PANTHER" id="PTHR42884:SF14">
    <property type="entry name" value="NEUROENDOCRINE CONVERTASE 1"/>
    <property type="match status" value="1"/>
</dbReference>
<organism evidence="10 11">
    <name type="scientific">Burkholderia ubonensis</name>
    <dbReference type="NCBI Taxonomy" id="101571"/>
    <lineage>
        <taxon>Bacteria</taxon>
        <taxon>Pseudomonadati</taxon>
        <taxon>Pseudomonadota</taxon>
        <taxon>Betaproteobacteria</taxon>
        <taxon>Burkholderiales</taxon>
        <taxon>Burkholderiaceae</taxon>
        <taxon>Burkholderia</taxon>
        <taxon>Burkholderia cepacia complex</taxon>
    </lineage>
</organism>
<dbReference type="SUPFAM" id="SSF51120">
    <property type="entry name" value="beta-Roll"/>
    <property type="match status" value="4"/>
</dbReference>
<dbReference type="InterPro" id="IPR011049">
    <property type="entry name" value="Serralysin-like_metalloprot_C"/>
</dbReference>
<dbReference type="Pfam" id="PF00353">
    <property type="entry name" value="HemolysinCabind"/>
    <property type="match status" value="6"/>
</dbReference>
<reference evidence="11" key="1">
    <citation type="submission" date="2016-08" db="EMBL/GenBank/DDBJ databases">
        <title>Population biology and virulence potential of Burkholderia ubonensis.</title>
        <authorList>
            <person name="Price E.P."/>
            <person name="Currie B.J."/>
            <person name="Wagner D.M."/>
        </authorList>
    </citation>
    <scope>NUCLEOTIDE SEQUENCE [LARGE SCALE GENOMIC DNA]</scope>
    <source>
        <strain evidence="11">MSMB0103</strain>
    </source>
</reference>
<evidence type="ECO:0000259" key="9">
    <source>
        <dbReference type="PROSITE" id="PS51829"/>
    </source>
</evidence>
<dbReference type="Proteomes" id="UP000183667">
    <property type="component" value="Unassembled WGS sequence"/>
</dbReference>
<comment type="caution">
    <text evidence="7">Lacks conserved residue(s) required for the propagation of feature annotation.</text>
</comment>
<dbReference type="InterPro" id="IPR041690">
    <property type="entry name" value="Cadherin_5"/>
</dbReference>
<keyword evidence="2 10" id="KW-0645">Protease</keyword>
<dbReference type="InterPro" id="IPR008979">
    <property type="entry name" value="Galactose-bd-like_sf"/>
</dbReference>
<keyword evidence="3" id="KW-0732">Signal</keyword>
<sequence length="1933" mass="197373">MGSLASGGIRPGEVQFDPNPRPGNYISQFYVDPALNQSPNAPLLNASVLNGLSAMTTVNTYVDPLLLDISGQGVHMTGIENGVLFDTDHSGTLKRTGWADSRTGMLVVDDGTGNITNASQFLSEYYGGKAGTNGGPGQTPFKDSFAALASVDANHDGVIDKKDPIWGKLKVWIDANHDGKSGVGELKTLDELGITQINVASTAAGIGETLDGNEVLGRGSFVINGQTRQVLSVDFLASPVSNTFVDAAGGTRLTSVGSGVTKTAFTSTSTANETLDAGKLGVDNVYAGTGNDTLIAAPTGSWLVGGGGSNTYQGGAGDDVFVISAKDNPANIHGNGGRDTAIIVGDQGVGLNMAQAGLTIAEGGHGDDVIVSGGNRNAFIRGGTGNDTLIGGGGNDVIVGGSGHNTIIGGTSKAVIFAGPNGDTIYASAGGSIIHAGGGADHIYGGKSDDVIEAGRGNAVIDGGGGTNIVTLHGKHGDYTITKTSTGYTVADQVAGRDGALTLTNIQKLNFSDISAVDLTLPNAMPVADALRSDAAGSAFNRTQPHLISAAQLLANDQRLGSQGNLHITTVGDAVGGTVSLTASGDVLFTPNARFTGVMSFKYSVADAAGNPAATVVDLNSGQTAPMRATATLLTPEIPADPLTSQEWYLTDTNVLPVWNDYTGKGVRIGQFEPGGQFATAPEILDIHHPDLAANVDPVWLQTQQANRTLPTNVSNHATMVAGVMVAAKNGQGGVGVAYDATVGGYYLANSGADLSGLGHMVSYDIANNSWGFTNDFALSSLQRGQINTESALVSNAQYAADNGRGGLGTIIVTAGGNQREKGGSAQGSLTNNNRFSIEVGAINAQGDLSTLQIGSAPFSNPGASLLVSAPGSNVVSTSEMLQTDQGSTFGSDYSAMQGTSFATPIVSGVVALMLQANPNLGYRDVQKILALSARTVNDASTKWDTNGAHNWNGGGMHASHDYGFGEVDARAAVRLAESWLTQSTGANEAMYSAASGSLGQVIAPGSTFNSSLNMQTGLTVEHAEIDFDANVGRLGDLVVTLIAPNGTRSILLNREGKIPAGVKGASDADVGSTQSGKFGYTFMSTHDWGEQSAGSWKLEVTDAATGQPVTLNNWALRLYGSPTTADDTYYYTDEFAAQVAASSARGTLDDAVNGNRGGRNTINAAAVSGDTSVDLTTGIASIGGTRLTIAQSETIQNIVTGDGNDTLKANNADALLDGGRGNNTLIGGSGKDYFVVHRRTGGSDTIVNFAANRGEVIDLVGFKGKSFANLKLAQDGADVRIDLGDGQSIVLQNQSVSSLTAAQFQFQDTFVAPAAYINSQAPSGNPDSGAGTVVLGGGAQGVSYTTDASGKTIASLAGTVYSHDSATSDTFVIQNQPGATSFRNALRGFRHGVDKIDLSQTGVMSFADLVVEQRNRATINGIAQIHGVSVSSKSLGANGTPAELVYLDALDFAQVTESDFIFAKDAPKPAGVVTAPPSPTPPVTNPITPVVPPVTVNPVTPTNPPVTGQPIPPITGNPIPPVTINPVPPVTVPPITPIVFPPIEPIKPIAIPPIEPIKPITIPGFGPAKLSGHSPSYRMIDSAKAWESDPLSSLFTIPQGDTLTYRATLASGSPLPAWLTYDPAQNKLRAASGAGGTGTVDIKVTAVNQSGVSVDSTLELLVQANVLNVDTFQKINVTDSQVAINESNAFSGVTATGGDHVLLLSGSGTTATLQGTGSNTVTVAGGSGNLTLGDGNNTVRLVGSGATVVAGNGANNVTGSDGSAKITLGNGNNTVSGAFQTLTVGSGTNTVTSTGSIATINLGDGHDVAMVSGSISTVNVGHGNYDLNFSGFAGKLKFGSDVTADHLWFRHVGQDLDISVIGSAETVVLKDWYASSPHQADIMSGDGKTVSTFNVEKLVQAMAAFSPPAAGATSLTPNQQTALQPVLAANWH</sequence>
<dbReference type="SUPFAM" id="SSF52743">
    <property type="entry name" value="Subtilisin-like"/>
    <property type="match status" value="1"/>
</dbReference>
<keyword evidence="4" id="KW-0378">Hydrolase</keyword>
<dbReference type="Pfam" id="PF01483">
    <property type="entry name" value="P_proprotein"/>
    <property type="match status" value="1"/>
</dbReference>
<evidence type="ECO:0000256" key="4">
    <source>
        <dbReference type="ARBA" id="ARBA00022801"/>
    </source>
</evidence>
<dbReference type="GO" id="GO:0008236">
    <property type="term" value="F:serine-type peptidase activity"/>
    <property type="evidence" value="ECO:0007669"/>
    <property type="project" value="UniProtKB-KW"/>
</dbReference>
<gene>
    <name evidence="10" type="ORF">BGV66_23585</name>
</gene>
<dbReference type="GO" id="GO:0006508">
    <property type="term" value="P:proteolysis"/>
    <property type="evidence" value="ECO:0007669"/>
    <property type="project" value="UniProtKB-KW"/>
</dbReference>
<proteinExistence type="inferred from homology"/>
<dbReference type="Pfam" id="PF17892">
    <property type="entry name" value="Cadherin_5"/>
    <property type="match status" value="1"/>
</dbReference>
<dbReference type="SUPFAM" id="SSF49313">
    <property type="entry name" value="Cadherin-like"/>
    <property type="match status" value="1"/>
</dbReference>